<dbReference type="SUPFAM" id="SSF55874">
    <property type="entry name" value="ATPase domain of HSP90 chaperone/DNA topoisomerase II/histidine kinase"/>
    <property type="match status" value="1"/>
</dbReference>
<reference evidence="7" key="1">
    <citation type="submission" date="2019-08" db="EMBL/GenBank/DDBJ databases">
        <authorList>
            <person name="Kucharzyk K."/>
            <person name="Murdoch R.W."/>
            <person name="Higgins S."/>
            <person name="Loffler F."/>
        </authorList>
    </citation>
    <scope>NUCLEOTIDE SEQUENCE</scope>
</reference>
<dbReference type="Pfam" id="PF02518">
    <property type="entry name" value="HATPase_c"/>
    <property type="match status" value="1"/>
</dbReference>
<evidence type="ECO:0000313" key="7">
    <source>
        <dbReference type="EMBL" id="MPM69469.1"/>
    </source>
</evidence>
<evidence type="ECO:0000256" key="5">
    <source>
        <dbReference type="ARBA" id="ARBA00023012"/>
    </source>
</evidence>
<dbReference type="InterPro" id="IPR036890">
    <property type="entry name" value="HATPase_C_sf"/>
</dbReference>
<dbReference type="InterPro" id="IPR050736">
    <property type="entry name" value="Sensor_HK_Regulatory"/>
</dbReference>
<evidence type="ECO:0000256" key="2">
    <source>
        <dbReference type="ARBA" id="ARBA00012438"/>
    </source>
</evidence>
<proteinExistence type="predicted"/>
<dbReference type="PROSITE" id="PS50109">
    <property type="entry name" value="HIS_KIN"/>
    <property type="match status" value="1"/>
</dbReference>
<evidence type="ECO:0000256" key="3">
    <source>
        <dbReference type="ARBA" id="ARBA00022679"/>
    </source>
</evidence>
<evidence type="ECO:0000256" key="1">
    <source>
        <dbReference type="ARBA" id="ARBA00000085"/>
    </source>
</evidence>
<dbReference type="PRINTS" id="PR00344">
    <property type="entry name" value="BCTRLSENSOR"/>
</dbReference>
<dbReference type="InterPro" id="IPR005467">
    <property type="entry name" value="His_kinase_dom"/>
</dbReference>
<dbReference type="EMBL" id="VSSQ01022896">
    <property type="protein sequence ID" value="MPM69469.1"/>
    <property type="molecule type" value="Genomic_DNA"/>
</dbReference>
<organism evidence="7">
    <name type="scientific">bioreactor metagenome</name>
    <dbReference type="NCBI Taxonomy" id="1076179"/>
    <lineage>
        <taxon>unclassified sequences</taxon>
        <taxon>metagenomes</taxon>
        <taxon>ecological metagenomes</taxon>
    </lineage>
</organism>
<dbReference type="InterPro" id="IPR004358">
    <property type="entry name" value="Sig_transdc_His_kin-like_C"/>
</dbReference>
<comment type="catalytic activity">
    <reaction evidence="1">
        <text>ATP + protein L-histidine = ADP + protein N-phospho-L-histidine.</text>
        <dbReference type="EC" id="2.7.13.3"/>
    </reaction>
</comment>
<dbReference type="PANTHER" id="PTHR43711">
    <property type="entry name" value="TWO-COMPONENT HISTIDINE KINASE"/>
    <property type="match status" value="1"/>
</dbReference>
<keyword evidence="5" id="KW-0902">Two-component regulatory system</keyword>
<name>A0A645BVM5_9ZZZZ</name>
<accession>A0A645BVM5</accession>
<gene>
    <name evidence="7" type="primary">luxQ_4</name>
    <name evidence="7" type="ORF">SDC9_116414</name>
</gene>
<dbReference type="AlphaFoldDB" id="A0A645BVM5"/>
<protein>
    <recommendedName>
        <fullName evidence="2">histidine kinase</fullName>
        <ecNumber evidence="2">2.7.13.3</ecNumber>
    </recommendedName>
</protein>
<dbReference type="GO" id="GO:0004673">
    <property type="term" value="F:protein histidine kinase activity"/>
    <property type="evidence" value="ECO:0007669"/>
    <property type="project" value="UniProtKB-EC"/>
</dbReference>
<dbReference type="EC" id="2.7.13.3" evidence="2"/>
<sequence length="169" mass="19166">MSKIETGNIEIFKTSFKIGEIVNDLFIKYKEESVSKKIKLISEASDQDAVRYIHSDKEKIFTVLSHLVRNSIKYTDQGFIRISAILEGDDVVFIVEDTGIGIPKSRQETIFESFWRGELTVSDKYEGSGLGLTISKAYSDLLGGKLWFESEFGKGTKFYFSVPRQLIAK</sequence>
<comment type="caution">
    <text evidence="7">The sequence shown here is derived from an EMBL/GenBank/DDBJ whole genome shotgun (WGS) entry which is preliminary data.</text>
</comment>
<evidence type="ECO:0000259" key="6">
    <source>
        <dbReference type="PROSITE" id="PS50109"/>
    </source>
</evidence>
<dbReference type="InterPro" id="IPR003594">
    <property type="entry name" value="HATPase_dom"/>
</dbReference>
<keyword evidence="4 7" id="KW-0418">Kinase</keyword>
<dbReference type="SMART" id="SM00387">
    <property type="entry name" value="HATPase_c"/>
    <property type="match status" value="1"/>
</dbReference>
<dbReference type="PANTHER" id="PTHR43711:SF31">
    <property type="entry name" value="HISTIDINE KINASE"/>
    <property type="match status" value="1"/>
</dbReference>
<dbReference type="Gene3D" id="3.30.565.10">
    <property type="entry name" value="Histidine kinase-like ATPase, C-terminal domain"/>
    <property type="match status" value="1"/>
</dbReference>
<evidence type="ECO:0000256" key="4">
    <source>
        <dbReference type="ARBA" id="ARBA00022777"/>
    </source>
</evidence>
<feature type="domain" description="Histidine kinase" evidence="6">
    <location>
        <begin position="1"/>
        <end position="166"/>
    </location>
</feature>
<keyword evidence="3 7" id="KW-0808">Transferase</keyword>
<dbReference type="GO" id="GO:0000160">
    <property type="term" value="P:phosphorelay signal transduction system"/>
    <property type="evidence" value="ECO:0007669"/>
    <property type="project" value="UniProtKB-KW"/>
</dbReference>